<evidence type="ECO:0000313" key="4">
    <source>
        <dbReference type="Proteomes" id="UP000821598"/>
    </source>
</evidence>
<dbReference type="Proteomes" id="UP000592820">
    <property type="component" value="Unassembled WGS sequence"/>
</dbReference>
<dbReference type="InterPro" id="IPR021945">
    <property type="entry name" value="DUF3562"/>
</dbReference>
<organism evidence="1 3">
    <name type="scientific">Paraburkholderia youngii</name>
    <dbReference type="NCBI Taxonomy" id="2782701"/>
    <lineage>
        <taxon>Bacteria</taxon>
        <taxon>Pseudomonadati</taxon>
        <taxon>Pseudomonadota</taxon>
        <taxon>Betaproteobacteria</taxon>
        <taxon>Burkholderiales</taxon>
        <taxon>Burkholderiaceae</taxon>
        <taxon>Paraburkholderia</taxon>
    </lineage>
</organism>
<sequence>MAQPNVEDVVYAIAVDTNTPIEVVSEMYAERWSEVSDGDRITGYLTVLVAKRVREDLRSRH</sequence>
<dbReference type="Proteomes" id="UP000821598">
    <property type="component" value="Unassembled WGS sequence"/>
</dbReference>
<keyword evidence="4" id="KW-1185">Reference proteome</keyword>
<dbReference type="Pfam" id="PF12085">
    <property type="entry name" value="DUF3562"/>
    <property type="match status" value="1"/>
</dbReference>
<proteinExistence type="predicted"/>
<name>A0A7W8L349_9BURK</name>
<dbReference type="EMBL" id="JACHDE010000002">
    <property type="protein sequence ID" value="MBB5399048.1"/>
    <property type="molecule type" value="Genomic_DNA"/>
</dbReference>
<comment type="caution">
    <text evidence="1">The sequence shown here is derived from an EMBL/GenBank/DDBJ whole genome shotgun (WGS) entry which is preliminary data.</text>
</comment>
<reference evidence="1 3" key="2">
    <citation type="submission" date="2020-08" db="EMBL/GenBank/DDBJ databases">
        <title>Genomic Encyclopedia of Type Strains, Phase IV (KMG-V): Genome sequencing to study the core and pangenomes of soil and plant-associated prokaryotes.</title>
        <authorList>
            <person name="Whitman W."/>
        </authorList>
    </citation>
    <scope>NUCLEOTIDE SEQUENCE [LARGE SCALE GENOMIC DNA]</scope>
    <source>
        <strain evidence="1 3">JPY162</strain>
    </source>
</reference>
<reference evidence="2 4" key="1">
    <citation type="submission" date="2019-08" db="EMBL/GenBank/DDBJ databases">
        <title>Paraburkholderia simonii sp. nov. and P. youngii sp. nov. Brazilian and Mexican Mimosa-associated rhizobia.</title>
        <authorList>
            <person name="Mavima L."/>
            <person name="Beukes C.W."/>
            <person name="Palmer M."/>
            <person name="De Meyer S.E."/>
            <person name="James E.K."/>
            <person name="Maluk M."/>
            <person name="Avontuur J.R."/>
            <person name="Chan W.Y."/>
            <person name="Venter S.N."/>
            <person name="Steenkamp E.T."/>
        </authorList>
    </citation>
    <scope>NUCLEOTIDE SEQUENCE [LARGE SCALE GENOMIC DNA]</scope>
    <source>
        <strain evidence="2 4">JPY454</strain>
    </source>
</reference>
<evidence type="ECO:0000313" key="1">
    <source>
        <dbReference type="EMBL" id="MBB5399048.1"/>
    </source>
</evidence>
<evidence type="ECO:0000313" key="3">
    <source>
        <dbReference type="Proteomes" id="UP000592820"/>
    </source>
</evidence>
<gene>
    <name evidence="2" type="ORF">FSB64_32355</name>
    <name evidence="1" type="ORF">HDG41_001087</name>
</gene>
<accession>A0A7W8L349</accession>
<dbReference type="EMBL" id="VOMC01000046">
    <property type="protein sequence ID" value="NVI08346.1"/>
    <property type="molecule type" value="Genomic_DNA"/>
</dbReference>
<evidence type="ECO:0000313" key="2">
    <source>
        <dbReference type="EMBL" id="NVI08346.1"/>
    </source>
</evidence>
<dbReference type="AlphaFoldDB" id="A0A7W8L349"/>
<dbReference type="RefSeq" id="WP_176369078.1">
    <property type="nucleotide sequence ID" value="NZ_JACHDE010000002.1"/>
</dbReference>
<protein>
    <submittedName>
        <fullName evidence="2">DUF3562 domain-containing protein</fullName>
    </submittedName>
</protein>